<evidence type="ECO:0000313" key="1">
    <source>
        <dbReference type="EMBL" id="KAJ8130695.1"/>
    </source>
</evidence>
<comment type="caution">
    <text evidence="1">The sequence shown here is derived from an EMBL/GenBank/DDBJ whole genome shotgun (WGS) entry which is preliminary data.</text>
</comment>
<accession>A0ACC2JT81</accession>
<proteinExistence type="predicted"/>
<gene>
    <name evidence="1" type="ORF">O1611_g2930</name>
</gene>
<sequence>MTAAKCEQGADSMGVTNLCYPADDGPAGFPGSQVSRAERSALRYPLRGVEYHAGQGVAVVGTGLRWGDVYHYLDQYNVTVVGGRILQVGVGGLTLGSKSLPTPNSITIVAD</sequence>
<keyword evidence="2" id="KW-1185">Reference proteome</keyword>
<dbReference type="EMBL" id="JAPUUL010000442">
    <property type="protein sequence ID" value="KAJ8130695.1"/>
    <property type="molecule type" value="Genomic_DNA"/>
</dbReference>
<dbReference type="Proteomes" id="UP001153332">
    <property type="component" value="Unassembled WGS sequence"/>
</dbReference>
<organism evidence="1 2">
    <name type="scientific">Lasiodiplodia mahajangana</name>
    <dbReference type="NCBI Taxonomy" id="1108764"/>
    <lineage>
        <taxon>Eukaryota</taxon>
        <taxon>Fungi</taxon>
        <taxon>Dikarya</taxon>
        <taxon>Ascomycota</taxon>
        <taxon>Pezizomycotina</taxon>
        <taxon>Dothideomycetes</taxon>
        <taxon>Dothideomycetes incertae sedis</taxon>
        <taxon>Botryosphaeriales</taxon>
        <taxon>Botryosphaeriaceae</taxon>
        <taxon>Lasiodiplodia</taxon>
    </lineage>
</organism>
<name>A0ACC2JT81_9PEZI</name>
<evidence type="ECO:0000313" key="2">
    <source>
        <dbReference type="Proteomes" id="UP001153332"/>
    </source>
</evidence>
<protein>
    <submittedName>
        <fullName evidence="1">Uncharacterized protein</fullName>
    </submittedName>
</protein>
<reference evidence="1" key="1">
    <citation type="submission" date="2022-12" db="EMBL/GenBank/DDBJ databases">
        <title>Genome Sequence of Lasiodiplodia mahajangana.</title>
        <authorList>
            <person name="Buettner E."/>
        </authorList>
    </citation>
    <scope>NUCLEOTIDE SEQUENCE</scope>
    <source>
        <strain evidence="1">VT137</strain>
    </source>
</reference>